<dbReference type="InterPro" id="IPR000719">
    <property type="entry name" value="Prot_kinase_dom"/>
</dbReference>
<dbReference type="PROSITE" id="PS50011">
    <property type="entry name" value="PROTEIN_KINASE_DOM"/>
    <property type="match status" value="1"/>
</dbReference>
<dbReference type="AlphaFoldDB" id="A0A6C0ACG2"/>
<organism evidence="2">
    <name type="scientific">viral metagenome</name>
    <dbReference type="NCBI Taxonomy" id="1070528"/>
    <lineage>
        <taxon>unclassified sequences</taxon>
        <taxon>metagenomes</taxon>
        <taxon>organismal metagenomes</taxon>
    </lineage>
</organism>
<reference evidence="2" key="1">
    <citation type="journal article" date="2020" name="Nature">
        <title>Giant virus diversity and host interactions through global metagenomics.</title>
        <authorList>
            <person name="Schulz F."/>
            <person name="Roux S."/>
            <person name="Paez-Espino D."/>
            <person name="Jungbluth S."/>
            <person name="Walsh D.A."/>
            <person name="Denef V.J."/>
            <person name="McMahon K.D."/>
            <person name="Konstantinidis K.T."/>
            <person name="Eloe-Fadrosh E.A."/>
            <person name="Kyrpides N.C."/>
            <person name="Woyke T."/>
        </authorList>
    </citation>
    <scope>NUCLEOTIDE SEQUENCE</scope>
    <source>
        <strain evidence="2">GVMAG-S-1004661-13</strain>
    </source>
</reference>
<accession>A0A6C0ACG2</accession>
<name>A0A6C0ACG2_9ZZZZ</name>
<feature type="domain" description="Protein kinase" evidence="1">
    <location>
        <begin position="92"/>
        <end position="477"/>
    </location>
</feature>
<dbReference type="PROSITE" id="PS00108">
    <property type="entry name" value="PROTEIN_KINASE_ST"/>
    <property type="match status" value="1"/>
</dbReference>
<dbReference type="GO" id="GO:0005524">
    <property type="term" value="F:ATP binding"/>
    <property type="evidence" value="ECO:0007669"/>
    <property type="project" value="InterPro"/>
</dbReference>
<dbReference type="GO" id="GO:0035556">
    <property type="term" value="P:intracellular signal transduction"/>
    <property type="evidence" value="ECO:0007669"/>
    <property type="project" value="TreeGrafter"/>
</dbReference>
<dbReference type="SUPFAM" id="SSF56112">
    <property type="entry name" value="Protein kinase-like (PK-like)"/>
    <property type="match status" value="1"/>
</dbReference>
<evidence type="ECO:0000313" key="2">
    <source>
        <dbReference type="EMBL" id="QHS77416.1"/>
    </source>
</evidence>
<dbReference type="EMBL" id="MN740547">
    <property type="protein sequence ID" value="QHS77416.1"/>
    <property type="molecule type" value="Genomic_DNA"/>
</dbReference>
<dbReference type="GO" id="GO:0005634">
    <property type="term" value="C:nucleus"/>
    <property type="evidence" value="ECO:0007669"/>
    <property type="project" value="TreeGrafter"/>
</dbReference>
<evidence type="ECO:0000259" key="1">
    <source>
        <dbReference type="PROSITE" id="PS50011"/>
    </source>
</evidence>
<dbReference type="Gene3D" id="1.10.510.10">
    <property type="entry name" value="Transferase(Phosphotransferase) domain 1"/>
    <property type="match status" value="1"/>
</dbReference>
<dbReference type="InterPro" id="IPR011009">
    <property type="entry name" value="Kinase-like_dom_sf"/>
</dbReference>
<proteinExistence type="predicted"/>
<dbReference type="InterPro" id="IPR008271">
    <property type="entry name" value="Ser/Thr_kinase_AS"/>
</dbReference>
<sequence>MDSKIDSKSNISTLSTLSSHKDRKHDTIPFRLDFIKILLEGKELDNIIYDKTLDTEAFINPYSSSDDEKTKDTKYVLNKKLKNFYSVINKLGGKLQYVKSGTTGHTFKGIISSPEGGNLHYGVKVVAYPKRERYGNMYNIDRPENAELMMIRLLSYFVVKKQTPHIILPIATFNTDIKPFVSLIENSIVPEENRKYKEFIERYKKGDYFNTVSILVSEWANKGDLLDYLRNNYKQFTPMCWKVIFFQLISVLAVIQSKYPSFRHNDLKANNVLLHKVVKKKSCYSYKVNGQKFKIPSIGYQIKIWDFDFACIPDVVNNSKVSDNWTTKINVNPEQNRYYDMHYFFNTLIKKGFFPQFMLDPEIPKESKDFVNRIVPKKYQKGQYVSDKGRILINKEYLIPRDVLMEDPYFDEFRVKDIDTQTQASNKILTTSNYQSDLKINPKIDKIIKTKKSEHNRKVKKIKIESSEDVLIPETSD</sequence>
<dbReference type="PANTHER" id="PTHR24419:SF18">
    <property type="entry name" value="SERINE_THREONINE-PROTEIN KINASE HASPIN"/>
    <property type="match status" value="1"/>
</dbReference>
<dbReference type="GO" id="GO:0072354">
    <property type="term" value="F:histone H3T3 kinase activity"/>
    <property type="evidence" value="ECO:0007669"/>
    <property type="project" value="TreeGrafter"/>
</dbReference>
<dbReference type="PANTHER" id="PTHR24419">
    <property type="entry name" value="INTERLEUKIN-1 RECEPTOR-ASSOCIATED KINASE"/>
    <property type="match status" value="1"/>
</dbReference>
<dbReference type="GO" id="GO:0000278">
    <property type="term" value="P:mitotic cell cycle"/>
    <property type="evidence" value="ECO:0007669"/>
    <property type="project" value="TreeGrafter"/>
</dbReference>
<protein>
    <recommendedName>
        <fullName evidence="1">Protein kinase domain-containing protein</fullName>
    </recommendedName>
</protein>
<dbReference type="GO" id="GO:0005737">
    <property type="term" value="C:cytoplasm"/>
    <property type="evidence" value="ECO:0007669"/>
    <property type="project" value="TreeGrafter"/>
</dbReference>